<reference evidence="2 3" key="2">
    <citation type="journal article" date="2009" name="PLoS ONE">
        <title>The photosynthetic apparatus and its regulation in the aerobic gammaproteobacterium Congregibacter litoralis gen. nov., sp. nov.</title>
        <authorList>
            <person name="Spring S."/>
            <person name="Lunsdorf H."/>
            <person name="Fuchs B.M."/>
            <person name="Tindall B.J."/>
        </authorList>
    </citation>
    <scope>NUCLEOTIDE SEQUENCE [LARGE SCALE GENOMIC DNA]</scope>
    <source>
        <strain evidence="2">KT71</strain>
    </source>
</reference>
<dbReference type="EMBL" id="AAOA02000003">
    <property type="protein sequence ID" value="EAQ95920.1"/>
    <property type="molecule type" value="Genomic_DNA"/>
</dbReference>
<name>A4ADN1_9GAMM</name>
<dbReference type="InterPro" id="IPR049841">
    <property type="entry name" value="VPA1267-like"/>
</dbReference>
<evidence type="ECO:0000313" key="3">
    <source>
        <dbReference type="Proteomes" id="UP000019205"/>
    </source>
</evidence>
<protein>
    <submittedName>
        <fullName evidence="2">Uncharacterized protein</fullName>
    </submittedName>
</protein>
<gene>
    <name evidence="2" type="ORF">KT71_11740</name>
</gene>
<organism evidence="2 3">
    <name type="scientific">Congregibacter litoralis KT71</name>
    <dbReference type="NCBI Taxonomy" id="314285"/>
    <lineage>
        <taxon>Bacteria</taxon>
        <taxon>Pseudomonadati</taxon>
        <taxon>Pseudomonadota</taxon>
        <taxon>Gammaproteobacteria</taxon>
        <taxon>Cellvibrionales</taxon>
        <taxon>Halieaceae</taxon>
        <taxon>Congregibacter</taxon>
    </lineage>
</organism>
<dbReference type="AlphaFoldDB" id="A4ADN1"/>
<evidence type="ECO:0000256" key="1">
    <source>
        <dbReference type="SAM" id="Coils"/>
    </source>
</evidence>
<dbReference type="NCBIfam" id="NF040697">
    <property type="entry name" value="VPA1267_fam"/>
    <property type="match status" value="1"/>
</dbReference>
<accession>A4ADN1</accession>
<evidence type="ECO:0000313" key="2">
    <source>
        <dbReference type="EMBL" id="EAQ95920.1"/>
    </source>
</evidence>
<comment type="caution">
    <text evidence="2">The sequence shown here is derived from an EMBL/GenBank/DDBJ whole genome shotgun (WGS) entry which is preliminary data.</text>
</comment>
<feature type="coiled-coil region" evidence="1">
    <location>
        <begin position="109"/>
        <end position="140"/>
    </location>
</feature>
<keyword evidence="1" id="KW-0175">Coiled coil</keyword>
<dbReference type="Proteomes" id="UP000019205">
    <property type="component" value="Chromosome"/>
</dbReference>
<dbReference type="HOGENOM" id="CLU_1824010_0_0_6"/>
<sequence length="145" mass="16543">MANGRQRAKQNVAAFDAWVATQSDEDFAQIIFQGKLNRMEVAKGVSCGKSALNQNPELRKRLKKLEELLRERGVLPQLTEKAKAQANQPKEYDNKAARRILDTKRTCQLEQENIELKALVQELEAQLERFGELSEVLSEMGMMPR</sequence>
<keyword evidence="3" id="KW-1185">Reference proteome</keyword>
<dbReference type="RefSeq" id="WP_008294776.1">
    <property type="nucleotide sequence ID" value="NZ_CM002299.1"/>
</dbReference>
<proteinExistence type="predicted"/>
<dbReference type="STRING" id="314285.KT71_11740"/>
<dbReference type="OrthoDB" id="6118214at2"/>
<reference evidence="2 3" key="1">
    <citation type="journal article" date="2007" name="Proc. Natl. Acad. Sci. U.S.A.">
        <title>Characterization of a marine gammaproteobacterium capable of aerobic anoxygenic photosynthesis.</title>
        <authorList>
            <person name="Fuchs B.M."/>
            <person name="Spring S."/>
            <person name="Teeling H."/>
            <person name="Quast C."/>
            <person name="Wulf J."/>
            <person name="Schattenhofer M."/>
            <person name="Yan S."/>
            <person name="Ferriera S."/>
            <person name="Johnson J."/>
            <person name="Glockner F.O."/>
            <person name="Amann R."/>
        </authorList>
    </citation>
    <scope>NUCLEOTIDE SEQUENCE [LARGE SCALE GENOMIC DNA]</scope>
    <source>
        <strain evidence="2">KT71</strain>
    </source>
</reference>
<dbReference type="eggNOG" id="ENOG5032S4J">
    <property type="taxonomic scope" value="Bacteria"/>
</dbReference>